<name>A0A6C0GLZ7_9BACT</name>
<dbReference type="PANTHER" id="PTHR37299:SF1">
    <property type="entry name" value="STAGE 0 SPORULATION PROTEIN A HOMOLOG"/>
    <property type="match status" value="1"/>
</dbReference>
<dbReference type="Pfam" id="PF04397">
    <property type="entry name" value="LytTR"/>
    <property type="match status" value="1"/>
</dbReference>
<dbReference type="Proteomes" id="UP000480178">
    <property type="component" value="Chromosome"/>
</dbReference>
<dbReference type="KEGG" id="rhoz:GXP67_19330"/>
<organism evidence="4 5">
    <name type="scientific">Rhodocytophaga rosea</name>
    <dbReference type="NCBI Taxonomy" id="2704465"/>
    <lineage>
        <taxon>Bacteria</taxon>
        <taxon>Pseudomonadati</taxon>
        <taxon>Bacteroidota</taxon>
        <taxon>Cytophagia</taxon>
        <taxon>Cytophagales</taxon>
        <taxon>Rhodocytophagaceae</taxon>
        <taxon>Rhodocytophaga</taxon>
    </lineage>
</organism>
<feature type="domain" description="HTH LytTR-type" evidence="3">
    <location>
        <begin position="145"/>
        <end position="243"/>
    </location>
</feature>
<dbReference type="SMART" id="SM00850">
    <property type="entry name" value="LytTR"/>
    <property type="match status" value="1"/>
</dbReference>
<proteinExistence type="predicted"/>
<dbReference type="SMART" id="SM00448">
    <property type="entry name" value="REC"/>
    <property type="match status" value="1"/>
</dbReference>
<sequence length="244" mass="27990">MPRIRILALEDNTLHADILRMTLDTLGYELIDIADNSKDLIRLLEATDPDLLLMDVDIGEAFTGIDLVKKINENIDIPVIYVTSLKEEQVFKKAKETLPDAYINKPYQPEQLQAAIELACYKKQKESSYIAKSRNKDIAAKSVFVKEGDNLIKISLPDILLVEAYDKYCFIYTREKKYLLSVQLKNIADALPTEQFLQVHRSYIINIDAIEKVRLSQNSLEIAGKQIPFSKTYKNTLFSRLKML</sequence>
<dbReference type="Gene3D" id="2.40.50.1020">
    <property type="entry name" value="LytTr DNA-binding domain"/>
    <property type="match status" value="1"/>
</dbReference>
<feature type="domain" description="Response regulatory" evidence="2">
    <location>
        <begin position="5"/>
        <end position="120"/>
    </location>
</feature>
<dbReference type="PROSITE" id="PS50110">
    <property type="entry name" value="RESPONSE_REGULATORY"/>
    <property type="match status" value="1"/>
</dbReference>
<dbReference type="InterPro" id="IPR011006">
    <property type="entry name" value="CheY-like_superfamily"/>
</dbReference>
<gene>
    <name evidence="4" type="ORF">GXP67_19330</name>
</gene>
<protein>
    <submittedName>
        <fullName evidence="4">Response regulator transcription factor</fullName>
    </submittedName>
</protein>
<dbReference type="GO" id="GO:0000156">
    <property type="term" value="F:phosphorelay response regulator activity"/>
    <property type="evidence" value="ECO:0007669"/>
    <property type="project" value="InterPro"/>
</dbReference>
<dbReference type="Gene3D" id="3.40.50.2300">
    <property type="match status" value="1"/>
</dbReference>
<dbReference type="InterPro" id="IPR046947">
    <property type="entry name" value="LytR-like"/>
</dbReference>
<dbReference type="Pfam" id="PF00072">
    <property type="entry name" value="Response_reg"/>
    <property type="match status" value="1"/>
</dbReference>
<dbReference type="SUPFAM" id="SSF52172">
    <property type="entry name" value="CheY-like"/>
    <property type="match status" value="1"/>
</dbReference>
<evidence type="ECO:0000259" key="2">
    <source>
        <dbReference type="PROSITE" id="PS50110"/>
    </source>
</evidence>
<dbReference type="EMBL" id="CP048222">
    <property type="protein sequence ID" value="QHT68642.1"/>
    <property type="molecule type" value="Genomic_DNA"/>
</dbReference>
<keyword evidence="1" id="KW-0597">Phosphoprotein</keyword>
<feature type="modified residue" description="4-aspartylphosphate" evidence="1">
    <location>
        <position position="55"/>
    </location>
</feature>
<dbReference type="PANTHER" id="PTHR37299">
    <property type="entry name" value="TRANSCRIPTIONAL REGULATOR-RELATED"/>
    <property type="match status" value="1"/>
</dbReference>
<dbReference type="InterPro" id="IPR007492">
    <property type="entry name" value="LytTR_DNA-bd_dom"/>
</dbReference>
<evidence type="ECO:0000313" key="4">
    <source>
        <dbReference type="EMBL" id="QHT68642.1"/>
    </source>
</evidence>
<dbReference type="AlphaFoldDB" id="A0A6C0GLZ7"/>
<reference evidence="4 5" key="1">
    <citation type="submission" date="2020-01" db="EMBL/GenBank/DDBJ databases">
        <authorList>
            <person name="Kim M.K."/>
        </authorList>
    </citation>
    <scope>NUCLEOTIDE SEQUENCE [LARGE SCALE GENOMIC DNA]</scope>
    <source>
        <strain evidence="4 5">172606-1</strain>
    </source>
</reference>
<keyword evidence="5" id="KW-1185">Reference proteome</keyword>
<dbReference type="RefSeq" id="WP_162444653.1">
    <property type="nucleotide sequence ID" value="NZ_CP048222.1"/>
</dbReference>
<dbReference type="GO" id="GO:0003677">
    <property type="term" value="F:DNA binding"/>
    <property type="evidence" value="ECO:0007669"/>
    <property type="project" value="InterPro"/>
</dbReference>
<evidence type="ECO:0000259" key="3">
    <source>
        <dbReference type="PROSITE" id="PS50930"/>
    </source>
</evidence>
<evidence type="ECO:0000313" key="5">
    <source>
        <dbReference type="Proteomes" id="UP000480178"/>
    </source>
</evidence>
<evidence type="ECO:0000256" key="1">
    <source>
        <dbReference type="PROSITE-ProRule" id="PRU00169"/>
    </source>
</evidence>
<accession>A0A6C0GLZ7</accession>
<dbReference type="InterPro" id="IPR001789">
    <property type="entry name" value="Sig_transdc_resp-reg_receiver"/>
</dbReference>
<dbReference type="PROSITE" id="PS50930">
    <property type="entry name" value="HTH_LYTTR"/>
    <property type="match status" value="1"/>
</dbReference>